<evidence type="ECO:0000256" key="3">
    <source>
        <dbReference type="ARBA" id="ARBA00022729"/>
    </source>
</evidence>
<gene>
    <name evidence="10" type="ORF">BLI009_03015</name>
</gene>
<dbReference type="Gene3D" id="2.60.40.10">
    <property type="entry name" value="Immunoglobulins"/>
    <property type="match status" value="1"/>
</dbReference>
<evidence type="ECO:0000256" key="5">
    <source>
        <dbReference type="SAM" id="MobiDB-lite"/>
    </source>
</evidence>
<evidence type="ECO:0000256" key="7">
    <source>
        <dbReference type="SAM" id="SignalP"/>
    </source>
</evidence>
<dbReference type="InterPro" id="IPR041033">
    <property type="entry name" value="SpaA_PFL_dom_1"/>
</dbReference>
<keyword evidence="6" id="KW-0472">Membrane</keyword>
<keyword evidence="3 7" id="KW-0732">Signal</keyword>
<evidence type="ECO:0000313" key="10">
    <source>
        <dbReference type="EMBL" id="QSP98125.1"/>
    </source>
</evidence>
<dbReference type="EMBL" id="CP071248">
    <property type="protein sequence ID" value="QSP98125.1"/>
    <property type="molecule type" value="Genomic_DNA"/>
</dbReference>
<keyword evidence="2" id="KW-0964">Secreted</keyword>
<keyword evidence="4" id="KW-0572">Peptidoglycan-anchor</keyword>
<name>A0AAX1LLN1_BIFLI</name>
<evidence type="ECO:0000256" key="6">
    <source>
        <dbReference type="SAM" id="Phobius"/>
    </source>
</evidence>
<feature type="region of interest" description="Disordered" evidence="5">
    <location>
        <begin position="339"/>
        <end position="363"/>
    </location>
</feature>
<keyword evidence="6" id="KW-1133">Transmembrane helix</keyword>
<dbReference type="NCBIfam" id="TIGR01167">
    <property type="entry name" value="LPXTG_anchor"/>
    <property type="match status" value="1"/>
</dbReference>
<dbReference type="Gene3D" id="2.60.40.740">
    <property type="match status" value="1"/>
</dbReference>
<protein>
    <submittedName>
        <fullName evidence="10">SpaH/EbpB family LPXTG-anchored major pilin</fullName>
    </submittedName>
</protein>
<sequence length="562" mass="58267">MRLKNITAMVAAIATAAGLGAVAVSSADAQTVTTGDATITLDAQTAGQLTGHTFKAVKIASYDVYGTEPNQSVTLRTEDDVKAEVVKYLTATSHYVEADGDPLAWAQQQNDPKLDQSGASPWLGDGTTRGLADALAPQAKSAFAPVINGTTARFTLTSPGLWLIVDQAATDASSRSLPILAGTPLTVNDKQVSTGRIAMKNQTASVSKTVADQTVEAGQDASYTITTAIPNYVGYKVQGYQFTVSDTFDANAPLSYKPGTLTVKVGDQVLTADTDYTVTGFDATSKTFTIDLSKYIIANGFFGPSAPKPESTFTDADLVGKTVTVEYKATVTGSTGNAGAANKPAIKYPNDPTNNENKQEVPGTPVKVFNFDYTLLKKDKTTGAALEGAKFAIKQNKADGKYLAYTTGQDGKGAWSELAAKPESAATGTASGVFATDQDGKVMFPALDEGKYTIEEIAAPNGYTNVGVSFNFEIKANLTGTGAAQTANPTYAIDADSATGSDRWGLVSNGNGAEATVENVKSITQLPLTGGAGAMLFTVFAVLLIGAGVTVGVKSRKTSAIA</sequence>
<feature type="signal peptide" evidence="7">
    <location>
        <begin position="1"/>
        <end position="29"/>
    </location>
</feature>
<dbReference type="AlphaFoldDB" id="A0AAX1LLN1"/>
<organism evidence="10 11">
    <name type="scientific">Bifidobacterium longum subsp. infantis</name>
    <dbReference type="NCBI Taxonomy" id="1682"/>
    <lineage>
        <taxon>Bacteria</taxon>
        <taxon>Bacillati</taxon>
        <taxon>Actinomycetota</taxon>
        <taxon>Actinomycetes</taxon>
        <taxon>Bifidobacteriales</taxon>
        <taxon>Bifidobacteriaceae</taxon>
        <taxon>Bifidobacterium</taxon>
    </lineage>
</organism>
<feature type="transmembrane region" description="Helical" evidence="6">
    <location>
        <begin position="532"/>
        <end position="553"/>
    </location>
</feature>
<keyword evidence="6" id="KW-0812">Transmembrane</keyword>
<dbReference type="InterPro" id="IPR013783">
    <property type="entry name" value="Ig-like_fold"/>
</dbReference>
<keyword evidence="1" id="KW-0134">Cell wall</keyword>
<feature type="chain" id="PRO_5043331779" evidence="7">
    <location>
        <begin position="30"/>
        <end position="562"/>
    </location>
</feature>
<evidence type="ECO:0000256" key="1">
    <source>
        <dbReference type="ARBA" id="ARBA00022512"/>
    </source>
</evidence>
<evidence type="ECO:0000259" key="9">
    <source>
        <dbReference type="Pfam" id="PF17802"/>
    </source>
</evidence>
<dbReference type="InterPro" id="IPR026466">
    <property type="entry name" value="Fim_isopep_form_D2_dom"/>
</dbReference>
<dbReference type="Proteomes" id="UP000663618">
    <property type="component" value="Chromosome"/>
</dbReference>
<feature type="domain" description="SpaA-like prealbumin fold" evidence="9">
    <location>
        <begin position="373"/>
        <end position="477"/>
    </location>
</feature>
<dbReference type="NCBIfam" id="TIGR04226">
    <property type="entry name" value="RrgB_K2N_iso_D2"/>
    <property type="match status" value="1"/>
</dbReference>
<evidence type="ECO:0000256" key="4">
    <source>
        <dbReference type="ARBA" id="ARBA00023088"/>
    </source>
</evidence>
<dbReference type="GO" id="GO:0005975">
    <property type="term" value="P:carbohydrate metabolic process"/>
    <property type="evidence" value="ECO:0007669"/>
    <property type="project" value="UniProtKB-ARBA"/>
</dbReference>
<dbReference type="InterPro" id="IPR048052">
    <property type="entry name" value="FM1-like"/>
</dbReference>
<accession>A0AAX1LLN1</accession>
<evidence type="ECO:0000259" key="8">
    <source>
        <dbReference type="Pfam" id="PF00746"/>
    </source>
</evidence>
<dbReference type="InterPro" id="IPR019931">
    <property type="entry name" value="LPXTG_anchor"/>
</dbReference>
<evidence type="ECO:0000313" key="11">
    <source>
        <dbReference type="Proteomes" id="UP000663618"/>
    </source>
</evidence>
<dbReference type="Pfam" id="PF17802">
    <property type="entry name" value="SpaA"/>
    <property type="match status" value="1"/>
</dbReference>
<proteinExistence type="predicted"/>
<feature type="domain" description="Gram-positive cocci surface proteins LPxTG" evidence="8">
    <location>
        <begin position="521"/>
        <end position="558"/>
    </location>
</feature>
<dbReference type="RefSeq" id="WP_206648963.1">
    <property type="nucleotide sequence ID" value="NZ_CP071248.1"/>
</dbReference>
<dbReference type="NCBIfam" id="NF033902">
    <property type="entry name" value="iso_D2_wall_anc"/>
    <property type="match status" value="1"/>
</dbReference>
<dbReference type="Pfam" id="PF00746">
    <property type="entry name" value="Gram_pos_anchor"/>
    <property type="match status" value="1"/>
</dbReference>
<reference evidence="10" key="1">
    <citation type="submission" date="2021-03" db="EMBL/GenBank/DDBJ databases">
        <title>Genome sequencing of Bifidobacterium longum subsp. infantis JCM 7009.</title>
        <authorList>
            <person name="Kim J."/>
        </authorList>
    </citation>
    <scope>NUCLEOTIDE SEQUENCE</scope>
    <source>
        <strain evidence="10">JCM 7009</strain>
    </source>
</reference>
<evidence type="ECO:0000256" key="2">
    <source>
        <dbReference type="ARBA" id="ARBA00022525"/>
    </source>
</evidence>